<reference evidence="1" key="1">
    <citation type="submission" date="2022-05" db="EMBL/GenBank/DDBJ databases">
        <authorList>
            <person name="Colautti A."/>
            <person name="Iacumin L."/>
        </authorList>
    </citation>
    <scope>NUCLEOTIDE SEQUENCE</scope>
    <source>
        <strain evidence="1">SK 55</strain>
    </source>
</reference>
<dbReference type="RefSeq" id="WP_269924924.1">
    <property type="nucleotide sequence ID" value="NZ_JAMKBJ010000001.1"/>
</dbReference>
<evidence type="ECO:0000313" key="1">
    <source>
        <dbReference type="EMBL" id="MCZ8535815.1"/>
    </source>
</evidence>
<dbReference type="Proteomes" id="UP001152173">
    <property type="component" value="Unassembled WGS sequence"/>
</dbReference>
<proteinExistence type="predicted"/>
<dbReference type="AlphaFoldDB" id="A0A9X3RBP4"/>
<protein>
    <submittedName>
        <fullName evidence="1">Uncharacterized protein</fullName>
    </submittedName>
</protein>
<organism evidence="1 2">
    <name type="scientific">Paenisporosarcina quisquiliarum</name>
    <dbReference type="NCBI Taxonomy" id="365346"/>
    <lineage>
        <taxon>Bacteria</taxon>
        <taxon>Bacillati</taxon>
        <taxon>Bacillota</taxon>
        <taxon>Bacilli</taxon>
        <taxon>Bacillales</taxon>
        <taxon>Caryophanaceae</taxon>
        <taxon>Paenisporosarcina</taxon>
    </lineage>
</organism>
<sequence>MKRIEELIEQLSLLEHILEARFIQERSTQTQSVIDKGNQVGKALKETEQMIEWNICSQKSG</sequence>
<evidence type="ECO:0000313" key="2">
    <source>
        <dbReference type="Proteomes" id="UP001152173"/>
    </source>
</evidence>
<gene>
    <name evidence="1" type="ORF">M9R32_01260</name>
</gene>
<accession>A0A9X3RBP4</accession>
<comment type="caution">
    <text evidence="1">The sequence shown here is derived from an EMBL/GenBank/DDBJ whole genome shotgun (WGS) entry which is preliminary data.</text>
</comment>
<dbReference type="EMBL" id="JAMKBJ010000001">
    <property type="protein sequence ID" value="MCZ8535815.1"/>
    <property type="molecule type" value="Genomic_DNA"/>
</dbReference>
<name>A0A9X3RBP4_9BACL</name>
<keyword evidence="2" id="KW-1185">Reference proteome</keyword>